<protein>
    <submittedName>
        <fullName evidence="1">Uncharacterized protein</fullName>
    </submittedName>
</protein>
<evidence type="ECO:0000313" key="1">
    <source>
        <dbReference type="EMBL" id="KAL3576658.1"/>
    </source>
</evidence>
<keyword evidence="2" id="KW-1185">Reference proteome</keyword>
<evidence type="ECO:0000313" key="2">
    <source>
        <dbReference type="Proteomes" id="UP000309997"/>
    </source>
</evidence>
<reference evidence="1 2" key="1">
    <citation type="journal article" date="2024" name="Plant Biotechnol. J.">
        <title>Genome and CRISPR/Cas9 system of a widespread forest tree (Populus alba) in the world.</title>
        <authorList>
            <person name="Liu Y.J."/>
            <person name="Jiang P.F."/>
            <person name="Han X.M."/>
            <person name="Li X.Y."/>
            <person name="Wang H.M."/>
            <person name="Wang Y.J."/>
            <person name="Wang X.X."/>
            <person name="Zeng Q.Y."/>
        </authorList>
    </citation>
    <scope>NUCLEOTIDE SEQUENCE [LARGE SCALE GENOMIC DNA]</scope>
    <source>
        <strain evidence="2">cv. PAL-ZL1</strain>
    </source>
</reference>
<gene>
    <name evidence="1" type="ORF">D5086_021941</name>
</gene>
<name>A0ACC4BDM2_POPAL</name>
<dbReference type="Proteomes" id="UP000309997">
    <property type="component" value="Unassembled WGS sequence"/>
</dbReference>
<comment type="caution">
    <text evidence="1">The sequence shown here is derived from an EMBL/GenBank/DDBJ whole genome shotgun (WGS) entry which is preliminary data.</text>
</comment>
<dbReference type="EMBL" id="RCHU02000011">
    <property type="protein sequence ID" value="KAL3576658.1"/>
    <property type="molecule type" value="Genomic_DNA"/>
</dbReference>
<proteinExistence type="predicted"/>
<sequence length="978" mass="109506">MGVEVVAPEKVQAPVDGVSEVDKSVLHQKENGKLDKVSGLTEPIQFGSHGEEPVKAEGNDVTDANLPKDAVDEWPAPKQVHSFYFVTYRLYDDPKIKAKIDQADKEIQKRNQSRFQITEELKDRRSKRAELINQVRALKNEGRQYKSIFDEKKKEMEPLQQALGKLRNTNNAGRVGICSSEEELNDLIYSLQYRMQHESIPLTEEKQILREIKQLEGTREKVIANAAMRTKIQDSLGQKEAIQDQVKLMGVDLDGVRKERQALWEKLDGLEAKVQALDAEIKTLQEELEAVIQKREKTYETLQELRKQRDEANANFYQSRMLLTKAKELAAKKDVKALEELALDEVEKFMSLWCHNKSFRDDYEKRILPSLDRRQLSRDGRIRNPDEKLLVISEAPKPSEPEPVVKAIPKRAKEDPKPIPPKDTLPTQKVQKEITKTELKPTSEHSDMVDKEISGLEIPSKNPSPAEKEVDEAKLKEIKREEEIAKAKQAMERKKKLAEKAAAKAAARAQKDAEKKLKEREKKLKKKAAASAPTTEPEQCAEAVAEAAEPEMVEVNDEVPVSVKEKVRKEKTVRSRNRPRGPDSLPKVITRRKKSTNFWMWAAPAAAFVVLLFLALGIKYFMFFHPVMDGLQTHNIVGSSVSSKALGMCHVAQATKGEVVALKGVEDKSVIEEVKRILDMARRASLRREVLHTDFLTPPTLKESLHVLEKLADVKAIAQGGYPQAERCRLSVGHPETLTSDPDIVAALSITGNFGFQLCSHGDFLGAILGTGIARNKLGDIILLGGKRAQVLLVPDLVDYIVSSLDKVGDVSVSCTPIPLHDLEYEPPRTKSFKTVEASLRVDALASAGFKISRSKLVDLISNKDVRVNWTTITKNNTTLKTGDVVSVSGKGRLKEVYSAADYLAKLGSSSADKETRWFFPPGLLSLLSADSAGGKSHESVTRQTQDDVLGRTREEAKRRNGKKKTANRELIFNGEKR</sequence>
<organism evidence="1 2">
    <name type="scientific">Populus alba</name>
    <name type="common">White poplar</name>
    <dbReference type="NCBI Taxonomy" id="43335"/>
    <lineage>
        <taxon>Eukaryota</taxon>
        <taxon>Viridiplantae</taxon>
        <taxon>Streptophyta</taxon>
        <taxon>Embryophyta</taxon>
        <taxon>Tracheophyta</taxon>
        <taxon>Spermatophyta</taxon>
        <taxon>Magnoliopsida</taxon>
        <taxon>eudicotyledons</taxon>
        <taxon>Gunneridae</taxon>
        <taxon>Pentapetalae</taxon>
        <taxon>rosids</taxon>
        <taxon>fabids</taxon>
        <taxon>Malpighiales</taxon>
        <taxon>Salicaceae</taxon>
        <taxon>Saliceae</taxon>
        <taxon>Populus</taxon>
    </lineage>
</organism>
<accession>A0ACC4BDM2</accession>